<organism evidence="2 3">
    <name type="scientific">Phascolarctos cinereus</name>
    <name type="common">Koala</name>
    <dbReference type="NCBI Taxonomy" id="38626"/>
    <lineage>
        <taxon>Eukaryota</taxon>
        <taxon>Metazoa</taxon>
        <taxon>Chordata</taxon>
        <taxon>Craniata</taxon>
        <taxon>Vertebrata</taxon>
        <taxon>Euteleostomi</taxon>
        <taxon>Mammalia</taxon>
        <taxon>Metatheria</taxon>
        <taxon>Diprotodontia</taxon>
        <taxon>Phascolarctidae</taxon>
        <taxon>Phascolarctos</taxon>
    </lineage>
</organism>
<accession>A0A6P5JQ14</accession>
<name>A0A6P5JQ14_PHACI</name>
<reference evidence="3" key="1">
    <citation type="submission" date="2025-08" db="UniProtKB">
        <authorList>
            <consortium name="RefSeq"/>
        </authorList>
    </citation>
    <scope>IDENTIFICATION</scope>
    <source>
        <tissue evidence="3">Spleen</tissue>
    </source>
</reference>
<dbReference type="GeneID" id="110201776"/>
<gene>
    <name evidence="3" type="primary">LOC110201776</name>
</gene>
<feature type="region of interest" description="Disordered" evidence="1">
    <location>
        <begin position="1"/>
        <end position="61"/>
    </location>
</feature>
<dbReference type="AlphaFoldDB" id="A0A6P5JQ14"/>
<protein>
    <submittedName>
        <fullName evidence="3">Uncharacterized protein LOC110201776 isoform X3</fullName>
    </submittedName>
</protein>
<keyword evidence="2" id="KW-1185">Reference proteome</keyword>
<sequence length="94" mass="9904">MACSPGSPATQGSEPSAGHQEDTAAEQLHARRLPGAFQPGHQPPTLGRARANAGQDSAREAALPSYASALAQDEVELGSRRWPLCCHLGPHRKQ</sequence>
<evidence type="ECO:0000256" key="1">
    <source>
        <dbReference type="SAM" id="MobiDB-lite"/>
    </source>
</evidence>
<evidence type="ECO:0000313" key="2">
    <source>
        <dbReference type="Proteomes" id="UP000515140"/>
    </source>
</evidence>
<dbReference type="RefSeq" id="XP_020833331.1">
    <property type="nucleotide sequence ID" value="XM_020977672.1"/>
</dbReference>
<evidence type="ECO:0000313" key="3">
    <source>
        <dbReference type="RefSeq" id="XP_020833331.1"/>
    </source>
</evidence>
<proteinExistence type="predicted"/>
<dbReference type="Proteomes" id="UP000515140">
    <property type="component" value="Unplaced"/>
</dbReference>